<feature type="compositionally biased region" description="Polar residues" evidence="2">
    <location>
        <begin position="628"/>
        <end position="641"/>
    </location>
</feature>
<feature type="region of interest" description="Disordered" evidence="2">
    <location>
        <begin position="436"/>
        <end position="643"/>
    </location>
</feature>
<evidence type="ECO:0000256" key="2">
    <source>
        <dbReference type="SAM" id="MobiDB-lite"/>
    </source>
</evidence>
<dbReference type="Proteomes" id="UP000186817">
    <property type="component" value="Unassembled WGS sequence"/>
</dbReference>
<feature type="region of interest" description="Disordered" evidence="2">
    <location>
        <begin position="371"/>
        <end position="390"/>
    </location>
</feature>
<feature type="compositionally biased region" description="Basic and acidic residues" evidence="2">
    <location>
        <begin position="290"/>
        <end position="305"/>
    </location>
</feature>
<gene>
    <name evidence="3" type="ORF">AK812_SmicGene40776</name>
</gene>
<feature type="compositionally biased region" description="Low complexity" evidence="2">
    <location>
        <begin position="562"/>
        <end position="580"/>
    </location>
</feature>
<dbReference type="OrthoDB" id="435514at2759"/>
<evidence type="ECO:0000256" key="1">
    <source>
        <dbReference type="SAM" id="Coils"/>
    </source>
</evidence>
<reference evidence="3 4" key="1">
    <citation type="submission" date="2016-02" db="EMBL/GenBank/DDBJ databases">
        <title>Genome analysis of coral dinoflagellate symbionts highlights evolutionary adaptations to a symbiotic lifestyle.</title>
        <authorList>
            <person name="Aranda M."/>
            <person name="Li Y."/>
            <person name="Liew Y.J."/>
            <person name="Baumgarten S."/>
            <person name="Simakov O."/>
            <person name="Wilson M."/>
            <person name="Piel J."/>
            <person name="Ashoor H."/>
            <person name="Bougouffa S."/>
            <person name="Bajic V.B."/>
            <person name="Ryu T."/>
            <person name="Ravasi T."/>
            <person name="Bayer T."/>
            <person name="Micklem G."/>
            <person name="Kim H."/>
            <person name="Bhak J."/>
            <person name="Lajeunesse T.C."/>
            <person name="Voolstra C.R."/>
        </authorList>
    </citation>
    <scope>NUCLEOTIDE SEQUENCE [LARGE SCALE GENOMIC DNA]</scope>
    <source>
        <strain evidence="3 4">CCMP2467</strain>
    </source>
</reference>
<feature type="coiled-coil region" evidence="1">
    <location>
        <begin position="647"/>
        <end position="678"/>
    </location>
</feature>
<feature type="compositionally biased region" description="Low complexity" evidence="2">
    <location>
        <begin position="481"/>
        <end position="493"/>
    </location>
</feature>
<dbReference type="EMBL" id="LSRX01001538">
    <property type="protein sequence ID" value="OLP78985.1"/>
    <property type="molecule type" value="Genomic_DNA"/>
</dbReference>
<feature type="compositionally biased region" description="Basic and acidic residues" evidence="2">
    <location>
        <begin position="151"/>
        <end position="165"/>
    </location>
</feature>
<feature type="region of interest" description="Disordered" evidence="2">
    <location>
        <begin position="692"/>
        <end position="711"/>
    </location>
</feature>
<feature type="compositionally biased region" description="Basic and acidic residues" evidence="2">
    <location>
        <begin position="448"/>
        <end position="477"/>
    </location>
</feature>
<organism evidence="3 4">
    <name type="scientific">Symbiodinium microadriaticum</name>
    <name type="common">Dinoflagellate</name>
    <name type="synonym">Zooxanthella microadriatica</name>
    <dbReference type="NCBI Taxonomy" id="2951"/>
    <lineage>
        <taxon>Eukaryota</taxon>
        <taxon>Sar</taxon>
        <taxon>Alveolata</taxon>
        <taxon>Dinophyceae</taxon>
        <taxon>Suessiales</taxon>
        <taxon>Symbiodiniaceae</taxon>
        <taxon>Symbiodinium</taxon>
    </lineage>
</organism>
<accession>A0A1Q9C7W8</accession>
<feature type="compositionally biased region" description="Basic and acidic residues" evidence="2">
    <location>
        <begin position="604"/>
        <end position="621"/>
    </location>
</feature>
<feature type="region of interest" description="Disordered" evidence="2">
    <location>
        <begin position="876"/>
        <end position="896"/>
    </location>
</feature>
<sequence>MSRREDFDSGGPSEADAGRTQPQDTGRAAGTAPNAENLVEEVSEQRAERTSGSFQSGTEGRGTEEAAQNEALSEHEAKRKSSSLQSGTEERGTEEAAAQDEALHPDVDENRQEHQDAGRAAGTAPNAENLVEEVSEQRAQRTSGSFLSGTEGRRMEEAAQHEALSEHAACTSEEHRIKGADRCSSPTFDALAVQAQDVKSDPPATSTGQPKRKPRSHASEKLQKRGNSLEARAAQKQAKREKTAVKPSAIAGTGSSEPQPPGPPGPGCRWNFSTEVEVKPDEPSMATLARRPDAPDKLETGDPKAKASAPAPPAPWERLYQAKVGVKAVSETAADEEVKTWLPEDQELFYLRNEVFLLRRELACLPSAPPKPSCGDGAFHPPMRFGTQPPRQVVQAARRAEQGAGAVMRTGNDLLSLRAERDRLLAQRSEMLRVASAIATRPKSKSPRTGEKDCESITRIEKADRIDLRQASEESKLKQASSSRSPSPSRSSRGATHPQAREGKQATGALASSTTARSNRSLRIADKQSREKQDSRSHSPSVSLRLVQRPRKEAESQKARSRSASPSTSTSPRRAQSQRSGKAKQAAKHRPAHRSPSPLNAHTPRKEAKKAETPVRSEKKLQRAACSQGATGRSFKSSSATVFDRLHEHHNRRLHDLKERAAAAEEEEQERAQALQSRTVCLRSAAEAQAAGQRLYEQRKGGKGGSGKTEASWLKQESNICRMSPQVPTVEPRWEQLYASAQRQSERLQQRRLLQEMEEERWMKTHSLHKGEDDGTAYDRLYQDAMQRGQRLYAKEQMHLAAEARELSEAFVHGTYSGNLAAEVAAQRSRCLYEDAGQRLERLAAKRELLNPAKPSAQNHVPFDLSQTACVHNSAAAVRQNPTTERQVQAGAGDPAAMSQLLLSRATSWRKSQR</sequence>
<feature type="region of interest" description="Disordered" evidence="2">
    <location>
        <begin position="1"/>
        <end position="316"/>
    </location>
</feature>
<feature type="compositionally biased region" description="Basic and acidic residues" evidence="2">
    <location>
        <begin position="172"/>
        <end position="181"/>
    </location>
</feature>
<evidence type="ECO:0000313" key="3">
    <source>
        <dbReference type="EMBL" id="OLP78985.1"/>
    </source>
</evidence>
<protein>
    <submittedName>
        <fullName evidence="3">Uncharacterized protein</fullName>
    </submittedName>
</protein>
<keyword evidence="1" id="KW-0175">Coiled coil</keyword>
<evidence type="ECO:0000313" key="4">
    <source>
        <dbReference type="Proteomes" id="UP000186817"/>
    </source>
</evidence>
<dbReference type="AlphaFoldDB" id="A0A1Q9C7W8"/>
<comment type="caution">
    <text evidence="3">The sequence shown here is derived from an EMBL/GenBank/DDBJ whole genome shotgun (WGS) entry which is preliminary data.</text>
</comment>
<feature type="compositionally biased region" description="Basic and acidic residues" evidence="2">
    <location>
        <begin position="101"/>
        <end position="117"/>
    </location>
</feature>
<name>A0A1Q9C7W8_SYMMI</name>
<feature type="compositionally biased region" description="Basic and acidic residues" evidence="2">
    <location>
        <begin position="523"/>
        <end position="537"/>
    </location>
</feature>
<feature type="compositionally biased region" description="Polar residues" evidence="2">
    <location>
        <begin position="510"/>
        <end position="521"/>
    </location>
</feature>
<feature type="compositionally biased region" description="Basic residues" evidence="2">
    <location>
        <begin position="581"/>
        <end position="593"/>
    </location>
</feature>
<proteinExistence type="predicted"/>
<keyword evidence="4" id="KW-1185">Reference proteome</keyword>